<organism evidence="4 5">
    <name type="scientific">Corynebacterium gallinarum</name>
    <dbReference type="NCBI Taxonomy" id="2762214"/>
    <lineage>
        <taxon>Bacteria</taxon>
        <taxon>Bacillati</taxon>
        <taxon>Actinomycetota</taxon>
        <taxon>Actinomycetes</taxon>
        <taxon>Mycobacteriales</taxon>
        <taxon>Corynebacteriaceae</taxon>
        <taxon>Corynebacterium</taxon>
    </lineage>
</organism>
<dbReference type="Gene3D" id="3.10.450.50">
    <property type="match status" value="1"/>
</dbReference>
<dbReference type="Pfam" id="PF17775">
    <property type="entry name" value="YchJ_M-like"/>
    <property type="match status" value="1"/>
</dbReference>
<evidence type="ECO:0000256" key="2">
    <source>
        <dbReference type="HAMAP-Rule" id="MF_00612"/>
    </source>
</evidence>
<proteinExistence type="inferred from homology"/>
<evidence type="ECO:0000259" key="3">
    <source>
        <dbReference type="Pfam" id="PF17775"/>
    </source>
</evidence>
<evidence type="ECO:0000313" key="4">
    <source>
        <dbReference type="EMBL" id="MBD8031264.1"/>
    </source>
</evidence>
<dbReference type="AlphaFoldDB" id="A0A8I0LGF1"/>
<dbReference type="SUPFAM" id="SSF54427">
    <property type="entry name" value="NTF2-like"/>
    <property type="match status" value="1"/>
</dbReference>
<evidence type="ECO:0000313" key="5">
    <source>
        <dbReference type="Proteomes" id="UP000650224"/>
    </source>
</evidence>
<dbReference type="PANTHER" id="PTHR33747:SF1">
    <property type="entry name" value="ADENYLATE CYCLASE-ASSOCIATED CAP C-TERMINAL DOMAIN-CONTAINING PROTEIN"/>
    <property type="match status" value="1"/>
</dbReference>
<comment type="caution">
    <text evidence="4">The sequence shown here is derived from an EMBL/GenBank/DDBJ whole genome shotgun (WGS) entry which is preliminary data.</text>
</comment>
<gene>
    <name evidence="4" type="ORF">H9627_13230</name>
</gene>
<dbReference type="InterPro" id="IPR023006">
    <property type="entry name" value="YchJ-like"/>
</dbReference>
<dbReference type="PANTHER" id="PTHR33747">
    <property type="entry name" value="UPF0225 PROTEIN SCO1677"/>
    <property type="match status" value="1"/>
</dbReference>
<dbReference type="InterPro" id="IPR004027">
    <property type="entry name" value="SEC_C_motif"/>
</dbReference>
<dbReference type="InterPro" id="IPR048469">
    <property type="entry name" value="YchJ-like_M"/>
</dbReference>
<evidence type="ECO:0000256" key="1">
    <source>
        <dbReference type="ARBA" id="ARBA00010839"/>
    </source>
</evidence>
<dbReference type="Pfam" id="PF02810">
    <property type="entry name" value="SEC-C"/>
    <property type="match status" value="1"/>
</dbReference>
<dbReference type="RefSeq" id="WP_191734499.1">
    <property type="nucleotide sequence ID" value="NZ_JACSPR010000013.1"/>
</dbReference>
<dbReference type="HAMAP" id="MF_00612">
    <property type="entry name" value="UPF0225"/>
    <property type="match status" value="1"/>
</dbReference>
<accession>A0A8I0LGF1</accession>
<dbReference type="EMBL" id="JACSPR010000013">
    <property type="protein sequence ID" value="MBD8031264.1"/>
    <property type="molecule type" value="Genomic_DNA"/>
</dbReference>
<dbReference type="InterPro" id="IPR032710">
    <property type="entry name" value="NTF2-like_dom_sf"/>
</dbReference>
<dbReference type="Proteomes" id="UP000650224">
    <property type="component" value="Unassembled WGS sequence"/>
</dbReference>
<protein>
    <recommendedName>
        <fullName evidence="2">UPF0225 protein H9627_13230</fullName>
    </recommendedName>
</protein>
<name>A0A8I0LGF1_9CORY</name>
<reference evidence="4 5" key="1">
    <citation type="submission" date="2020-08" db="EMBL/GenBank/DDBJ databases">
        <title>A Genomic Blueprint of the Chicken Gut Microbiome.</title>
        <authorList>
            <person name="Gilroy R."/>
            <person name="Ravi A."/>
            <person name="Getino M."/>
            <person name="Pursley I."/>
            <person name="Horton D.L."/>
            <person name="Alikhan N.-F."/>
            <person name="Baker D."/>
            <person name="Gharbi K."/>
            <person name="Hall N."/>
            <person name="Watson M."/>
            <person name="Adriaenssens E.M."/>
            <person name="Foster-Nyarko E."/>
            <person name="Jarju S."/>
            <person name="Secka A."/>
            <person name="Antonio M."/>
            <person name="Oren A."/>
            <person name="Chaudhuri R."/>
            <person name="La Ragione R.M."/>
            <person name="Hildebrand F."/>
            <person name="Pallen M.J."/>
        </authorList>
    </citation>
    <scope>NUCLEOTIDE SEQUENCE [LARGE SCALE GENOMIC DNA]</scope>
    <source>
        <strain evidence="4 5">Sa1YVA5</strain>
    </source>
</reference>
<feature type="domain" description="YchJ-like middle NTF2-like" evidence="3">
    <location>
        <begin position="33"/>
        <end position="124"/>
    </location>
</feature>
<sequence>MPYDYDLRCPCGTGLTYGQCCHRYHAGNHHAPTAEALMRSRFTAFAAGETDYLLDTWDPATRPAELTLDDRLEFYRLEILETEGGGPFDATGRVKFQAFYRGLADGVQEEDSTFRKMDGRWVYSLGDVAE</sequence>
<comment type="similarity">
    <text evidence="1 2">Belongs to the UPF0225 family.</text>
</comment>
<keyword evidence="5" id="KW-1185">Reference proteome</keyword>